<evidence type="ECO:0000313" key="3">
    <source>
        <dbReference type="Proteomes" id="UP000012128"/>
    </source>
</evidence>
<evidence type="ECO:0000256" key="1">
    <source>
        <dbReference type="PROSITE-ProRule" id="PRU00339"/>
    </source>
</evidence>
<dbReference type="PANTHER" id="PTHR44366:SF1">
    <property type="entry name" value="UDP-N-ACETYLGLUCOSAMINE--PEPTIDE N-ACETYLGLUCOSAMINYLTRANSFERASE 110 KDA SUBUNIT"/>
    <property type="match status" value="1"/>
</dbReference>
<keyword evidence="1" id="KW-0802">TPR repeat</keyword>
<dbReference type="SUPFAM" id="SSF48452">
    <property type="entry name" value="TPR-like"/>
    <property type="match status" value="1"/>
</dbReference>
<dbReference type="Proteomes" id="UP000012128">
    <property type="component" value="Unassembled WGS sequence"/>
</dbReference>
<evidence type="ECO:0000313" key="2">
    <source>
        <dbReference type="EMBL" id="EMM81695.1"/>
    </source>
</evidence>
<comment type="caution">
    <text evidence="2">The sequence shown here is derived from an EMBL/GenBank/DDBJ whole genome shotgun (WGS) entry which is preliminary data.</text>
</comment>
<name>M6GAC1_LEPIR</name>
<dbReference type="GO" id="GO:0006493">
    <property type="term" value="P:protein O-linked glycosylation"/>
    <property type="evidence" value="ECO:0007669"/>
    <property type="project" value="InterPro"/>
</dbReference>
<accession>M6GAC1</accession>
<gene>
    <name evidence="2" type="ORF">LEP1GSC037_0424</name>
</gene>
<dbReference type="Gene3D" id="1.25.40.10">
    <property type="entry name" value="Tetratricopeptide repeat domain"/>
    <property type="match status" value="1"/>
</dbReference>
<dbReference type="InterPro" id="IPR037919">
    <property type="entry name" value="OGT"/>
</dbReference>
<sequence length="86" mass="9895">MRAFYNLGVAYQNQQNNEKAIQNYLKALSIDKAFAEIYFNLGIVYARIGNKKQAIDSYQKFIEVAPAEYEKPKKDAKSKIEELKNG</sequence>
<feature type="repeat" description="TPR" evidence="1">
    <location>
        <begin position="35"/>
        <end position="68"/>
    </location>
</feature>
<dbReference type="GO" id="GO:0097363">
    <property type="term" value="F:protein O-acetylglucosaminyltransferase activity"/>
    <property type="evidence" value="ECO:0007669"/>
    <property type="project" value="TreeGrafter"/>
</dbReference>
<dbReference type="PROSITE" id="PS50293">
    <property type="entry name" value="TPR_REGION"/>
    <property type="match status" value="2"/>
</dbReference>
<dbReference type="InterPro" id="IPR011990">
    <property type="entry name" value="TPR-like_helical_dom_sf"/>
</dbReference>
<organism evidence="2 3">
    <name type="scientific">Leptospira interrogans str. 2006001854</name>
    <dbReference type="NCBI Taxonomy" id="1001590"/>
    <lineage>
        <taxon>Bacteria</taxon>
        <taxon>Pseudomonadati</taxon>
        <taxon>Spirochaetota</taxon>
        <taxon>Spirochaetia</taxon>
        <taxon>Leptospirales</taxon>
        <taxon>Leptospiraceae</taxon>
        <taxon>Leptospira</taxon>
    </lineage>
</organism>
<dbReference type="PANTHER" id="PTHR44366">
    <property type="entry name" value="UDP-N-ACETYLGLUCOSAMINE--PEPTIDE N-ACETYLGLUCOSAMINYLTRANSFERASE 110 KDA SUBUNIT"/>
    <property type="match status" value="1"/>
</dbReference>
<dbReference type="InterPro" id="IPR019734">
    <property type="entry name" value="TPR_rpt"/>
</dbReference>
<dbReference type="AlphaFoldDB" id="M6GAC1"/>
<proteinExistence type="predicted"/>
<protein>
    <submittedName>
        <fullName evidence="2">Tetratricopeptide repeat protein</fullName>
    </submittedName>
</protein>
<dbReference type="SMART" id="SM00028">
    <property type="entry name" value="TPR"/>
    <property type="match status" value="2"/>
</dbReference>
<dbReference type="EMBL" id="AFLW02000116">
    <property type="protein sequence ID" value="EMM81695.1"/>
    <property type="molecule type" value="Genomic_DNA"/>
</dbReference>
<dbReference type="Pfam" id="PF13414">
    <property type="entry name" value="TPR_11"/>
    <property type="match status" value="1"/>
</dbReference>
<dbReference type="PROSITE" id="PS50005">
    <property type="entry name" value="TPR"/>
    <property type="match status" value="1"/>
</dbReference>
<reference evidence="2 3" key="1">
    <citation type="submission" date="2013-01" db="EMBL/GenBank/DDBJ databases">
        <authorList>
            <person name="Harkins D.M."/>
            <person name="Durkin A.S."/>
            <person name="Brinkac L.M."/>
            <person name="Haft D.H."/>
            <person name="Selengut J.D."/>
            <person name="Sanka R."/>
            <person name="DePew J."/>
            <person name="Purushe J."/>
            <person name="Hospenthal D.R."/>
            <person name="Murray C.K."/>
            <person name="Pimentel G."/>
            <person name="Wasfy M."/>
            <person name="Parker T."/>
            <person name="Miller R.S."/>
            <person name="Vinetz J.M."/>
            <person name="Sutton G.G."/>
            <person name="Nierman W.C."/>
            <person name="Fouts D.E."/>
        </authorList>
    </citation>
    <scope>NUCLEOTIDE SEQUENCE [LARGE SCALE GENOMIC DNA]</scope>
    <source>
        <strain evidence="2 3">2006001854</strain>
    </source>
</reference>